<dbReference type="AlphaFoldDB" id="A0AAW1S5T8"/>
<dbReference type="PANTHER" id="PTHR37185">
    <property type="entry name" value="MEMBRANE PROTEIN"/>
    <property type="match status" value="1"/>
</dbReference>
<organism evidence="2 3">
    <name type="scientific">Apatococcus lobatus</name>
    <dbReference type="NCBI Taxonomy" id="904363"/>
    <lineage>
        <taxon>Eukaryota</taxon>
        <taxon>Viridiplantae</taxon>
        <taxon>Chlorophyta</taxon>
        <taxon>core chlorophytes</taxon>
        <taxon>Trebouxiophyceae</taxon>
        <taxon>Chlorellales</taxon>
        <taxon>Chlorellaceae</taxon>
        <taxon>Apatococcus</taxon>
    </lineage>
</organism>
<reference evidence="2 3" key="1">
    <citation type="journal article" date="2024" name="Nat. Commun.">
        <title>Phylogenomics reveals the evolutionary origins of lichenization in chlorophyte algae.</title>
        <authorList>
            <person name="Puginier C."/>
            <person name="Libourel C."/>
            <person name="Otte J."/>
            <person name="Skaloud P."/>
            <person name="Haon M."/>
            <person name="Grisel S."/>
            <person name="Petersen M."/>
            <person name="Berrin J.G."/>
            <person name="Delaux P.M."/>
            <person name="Dal Grande F."/>
            <person name="Keller J."/>
        </authorList>
    </citation>
    <scope>NUCLEOTIDE SEQUENCE [LARGE SCALE GENOMIC DNA]</scope>
    <source>
        <strain evidence="2 3">SAG 2145</strain>
    </source>
</reference>
<evidence type="ECO:0000313" key="2">
    <source>
        <dbReference type="EMBL" id="KAK9841411.1"/>
    </source>
</evidence>
<feature type="transmembrane region" description="Helical" evidence="1">
    <location>
        <begin position="167"/>
        <end position="186"/>
    </location>
</feature>
<keyword evidence="1" id="KW-1133">Transmembrane helix</keyword>
<keyword evidence="1" id="KW-0472">Membrane</keyword>
<dbReference type="EMBL" id="JALJOS010000003">
    <property type="protein sequence ID" value="KAK9841411.1"/>
    <property type="molecule type" value="Genomic_DNA"/>
</dbReference>
<dbReference type="PANTHER" id="PTHR37185:SF3">
    <property type="entry name" value="MEMBRANE PROTEIN"/>
    <property type="match status" value="1"/>
</dbReference>
<feature type="transmembrane region" description="Helical" evidence="1">
    <location>
        <begin position="133"/>
        <end position="161"/>
    </location>
</feature>
<gene>
    <name evidence="2" type="ORF">WJX74_005258</name>
</gene>
<protein>
    <recommendedName>
        <fullName evidence="4">DUF2232 domain-containing protein</fullName>
    </recommendedName>
</protein>
<proteinExistence type="predicted"/>
<feature type="transmembrane region" description="Helical" evidence="1">
    <location>
        <begin position="41"/>
        <end position="58"/>
    </location>
</feature>
<evidence type="ECO:0000256" key="1">
    <source>
        <dbReference type="SAM" id="Phobius"/>
    </source>
</evidence>
<name>A0AAW1S5T8_9CHLO</name>
<evidence type="ECO:0008006" key="4">
    <source>
        <dbReference type="Google" id="ProtNLM"/>
    </source>
</evidence>
<dbReference type="InterPro" id="IPR018710">
    <property type="entry name" value="DUF2232"/>
</dbReference>
<evidence type="ECO:0000313" key="3">
    <source>
        <dbReference type="Proteomes" id="UP001438707"/>
    </source>
</evidence>
<accession>A0AAW1S5T8</accession>
<dbReference type="Pfam" id="PF09991">
    <property type="entry name" value="DUF2232"/>
    <property type="match status" value="1"/>
</dbReference>
<comment type="caution">
    <text evidence="2">The sequence shown here is derived from an EMBL/GenBank/DDBJ whole genome shotgun (WGS) entry which is preliminary data.</text>
</comment>
<dbReference type="Proteomes" id="UP001438707">
    <property type="component" value="Unassembled WGS sequence"/>
</dbReference>
<keyword evidence="1" id="KW-0812">Transmembrane</keyword>
<keyword evidence="3" id="KW-1185">Reference proteome</keyword>
<feature type="transmembrane region" description="Helical" evidence="1">
    <location>
        <begin position="102"/>
        <end position="121"/>
    </location>
</feature>
<sequence length="199" mass="20668">MMAAVGGLAFVLATTLKLEGYMGYFLPLPVVLSGMKAGPTGARKTFTATLFLLLVLLGPLQAASYVFQHGLLAVVLGAAWAWRASWAVSVPLGALAKVGGTLGGIGLACFTLHENLFAVLLNNVYSLVDQLAAFVGASGAPSPAVIVCVVGSMLVVNALLYTALMHVLYAILLGNLGHPIAVPTFVSKFLQKRQLGSQQ</sequence>